<name>A0A0G4G5W9_9ALVE</name>
<dbReference type="AlphaFoldDB" id="A0A0G4G5W9"/>
<dbReference type="VEuPathDB" id="CryptoDB:Cvel_4187"/>
<feature type="compositionally biased region" description="Acidic residues" evidence="1">
    <location>
        <begin position="1"/>
        <end position="12"/>
    </location>
</feature>
<proteinExistence type="predicted"/>
<feature type="region of interest" description="Disordered" evidence="1">
    <location>
        <begin position="193"/>
        <end position="232"/>
    </location>
</feature>
<evidence type="ECO:0000256" key="1">
    <source>
        <dbReference type="SAM" id="MobiDB-lite"/>
    </source>
</evidence>
<organism evidence="2">
    <name type="scientific">Chromera velia CCMP2878</name>
    <dbReference type="NCBI Taxonomy" id="1169474"/>
    <lineage>
        <taxon>Eukaryota</taxon>
        <taxon>Sar</taxon>
        <taxon>Alveolata</taxon>
        <taxon>Colpodellida</taxon>
        <taxon>Chromeraceae</taxon>
        <taxon>Chromera</taxon>
    </lineage>
</organism>
<protein>
    <submittedName>
        <fullName evidence="2">Uncharacterized protein</fullName>
    </submittedName>
</protein>
<feature type="region of interest" description="Disordered" evidence="1">
    <location>
        <begin position="1"/>
        <end position="72"/>
    </location>
</feature>
<feature type="compositionally biased region" description="Polar residues" evidence="1">
    <location>
        <begin position="269"/>
        <end position="280"/>
    </location>
</feature>
<feature type="region of interest" description="Disordered" evidence="1">
    <location>
        <begin position="362"/>
        <end position="383"/>
    </location>
</feature>
<reference evidence="2" key="1">
    <citation type="submission" date="2014-11" db="EMBL/GenBank/DDBJ databases">
        <authorList>
            <person name="Otto D Thomas"/>
            <person name="Naeem Raeece"/>
        </authorList>
    </citation>
    <scope>NUCLEOTIDE SEQUENCE</scope>
</reference>
<dbReference type="EMBL" id="CDMZ01000894">
    <property type="protein sequence ID" value="CEM23501.1"/>
    <property type="molecule type" value="Genomic_DNA"/>
</dbReference>
<sequence>MRGPTEEEEEEEDRPRGRPLKPRRDSSSHPNAPTSFLQAEGELSLGPEDLEDREPPSADTMGAPGIPPWSAAEEAYEQAAASGLSPWTQQYQQYYPPPFYQPPAAAWYPPWLPQAQALAAPPPVAAVDNVALMPSPDPLLATSPAPVVTTTTTLAVVVPTVTSPAVVTPGANAPHAVSLEEVVQRLDHLSSFRSHEDHLDLPEPPSPIPRTEEEKESTAAAPSPELERVKAREPTWVTHKDASQAAVARQYFTQVESDPVEVERERSGELQTEGHNSETQGGRHARLVQLQLLDAPSSVSSSAVPVALAREHERSSGRFRVLPVSSSRRSFQSRDTPVYAQLSGVNSLGQVEGVRGQQITQQGWTEEGRQASPSFTLASADGASAEGDGRIIQVVD</sequence>
<gene>
    <name evidence="2" type="ORF">Cvel_4187</name>
</gene>
<feature type="region of interest" description="Disordered" evidence="1">
    <location>
        <begin position="257"/>
        <end position="282"/>
    </location>
</feature>
<accession>A0A0G4G5W9</accession>
<evidence type="ECO:0000313" key="2">
    <source>
        <dbReference type="EMBL" id="CEM23501.1"/>
    </source>
</evidence>
<feature type="compositionally biased region" description="Polar residues" evidence="1">
    <location>
        <begin position="28"/>
        <end position="37"/>
    </location>
</feature>